<protein>
    <recommendedName>
        <fullName evidence="1">Polymerase nucleotidyl transferase domain-containing protein</fullName>
    </recommendedName>
</protein>
<gene>
    <name evidence="2" type="ORF">GIS02_03235</name>
</gene>
<dbReference type="Pfam" id="PF01909">
    <property type="entry name" value="NTP_transf_2"/>
    <property type="match status" value="1"/>
</dbReference>
<proteinExistence type="predicted"/>
<dbReference type="InterPro" id="IPR043519">
    <property type="entry name" value="NT_sf"/>
</dbReference>
<evidence type="ECO:0000259" key="1">
    <source>
        <dbReference type="Pfam" id="PF01909"/>
    </source>
</evidence>
<dbReference type="Proteomes" id="UP000606580">
    <property type="component" value="Unassembled WGS sequence"/>
</dbReference>
<dbReference type="GO" id="GO:0016779">
    <property type="term" value="F:nucleotidyltransferase activity"/>
    <property type="evidence" value="ECO:0007669"/>
    <property type="project" value="InterPro"/>
</dbReference>
<name>A0A848DBE9_9EURY</name>
<evidence type="ECO:0000313" key="2">
    <source>
        <dbReference type="EMBL" id="NMG83205.1"/>
    </source>
</evidence>
<dbReference type="EMBL" id="WNEG01000061">
    <property type="protein sequence ID" value="NMG83205.1"/>
    <property type="molecule type" value="Genomic_DNA"/>
</dbReference>
<dbReference type="Gene3D" id="3.30.460.10">
    <property type="entry name" value="Beta Polymerase, domain 2"/>
    <property type="match status" value="1"/>
</dbReference>
<dbReference type="SUPFAM" id="SSF81301">
    <property type="entry name" value="Nucleotidyltransferase"/>
    <property type="match status" value="1"/>
</dbReference>
<feature type="non-terminal residue" evidence="2">
    <location>
        <position position="47"/>
    </location>
</feature>
<dbReference type="CDD" id="cd05403">
    <property type="entry name" value="NT_KNTase_like"/>
    <property type="match status" value="1"/>
</dbReference>
<organism evidence="2 3">
    <name type="scientific">Candidatus Ethanoperedens thermophilum</name>
    <dbReference type="NCBI Taxonomy" id="2766897"/>
    <lineage>
        <taxon>Archaea</taxon>
        <taxon>Methanobacteriati</taxon>
        <taxon>Methanobacteriota</taxon>
        <taxon>Stenosarchaea group</taxon>
        <taxon>Methanomicrobia</taxon>
        <taxon>Methanosarcinales</taxon>
        <taxon>Methanosarcinales incertae sedis</taxon>
        <taxon>GOM Arc I cluster</taxon>
        <taxon>Candidatus Ethanoperedens</taxon>
    </lineage>
</organism>
<reference evidence="2" key="1">
    <citation type="journal article" date="2020" name="MBio">
        <title>'Candidatus Ethanoperedens,' a Thermophilic Genus of Archaea Mediating the Anaerobic Oxidation of Ethane.</title>
        <authorList>
            <person name="Hahn C.J."/>
            <person name="Laso-Perez R."/>
            <person name="Vulcano F."/>
            <person name="Vaziourakis K.M."/>
            <person name="Stokke R."/>
            <person name="Steen I.H."/>
            <person name="Teske A."/>
            <person name="Boetius A."/>
            <person name="Liebeke M."/>
            <person name="Amann R."/>
            <person name="Knittel K."/>
            <person name="Wegener G."/>
        </authorList>
    </citation>
    <scope>NUCLEOTIDE SEQUENCE</scope>
    <source>
        <strain evidence="2">GoM-Arc1-LC-WB58</strain>
    </source>
</reference>
<dbReference type="InterPro" id="IPR002934">
    <property type="entry name" value="Polymerase_NTP_transf_dom"/>
</dbReference>
<dbReference type="AlphaFoldDB" id="A0A848DBE9"/>
<feature type="domain" description="Polymerase nucleotidyl transferase" evidence="1">
    <location>
        <begin position="21"/>
        <end position="47"/>
    </location>
</feature>
<evidence type="ECO:0000313" key="3">
    <source>
        <dbReference type="Proteomes" id="UP000606580"/>
    </source>
</evidence>
<comment type="caution">
    <text evidence="2">The sequence shown here is derived from an EMBL/GenBank/DDBJ whole genome shotgun (WGS) entry which is preliminary data.</text>
</comment>
<sequence>MGDKKSISTIVKMLRLHDPDLRGKFKIKEIGVFGSYVRGEQKADSDI</sequence>
<accession>A0A848DBE9</accession>